<feature type="transmembrane region" description="Helical" evidence="1">
    <location>
        <begin position="66"/>
        <end position="87"/>
    </location>
</feature>
<dbReference type="Proteomes" id="UP000321154">
    <property type="component" value="Unassembled WGS sequence"/>
</dbReference>
<reference evidence="3 5" key="2">
    <citation type="submission" date="2020-07" db="EMBL/GenBank/DDBJ databases">
        <title>Sequencing the genomes of 1000 actinobacteria strains.</title>
        <authorList>
            <person name="Klenk H.-P."/>
        </authorList>
    </citation>
    <scope>NUCLEOTIDE SEQUENCE [LARGE SCALE GENOMIC DNA]</scope>
    <source>
        <strain evidence="3 5">DSM 10309</strain>
    </source>
</reference>
<proteinExistence type="predicted"/>
<dbReference type="Proteomes" id="UP000522688">
    <property type="component" value="Unassembled WGS sequence"/>
</dbReference>
<evidence type="ECO:0000313" key="3">
    <source>
        <dbReference type="EMBL" id="MBA8813833.1"/>
    </source>
</evidence>
<evidence type="ECO:0000256" key="1">
    <source>
        <dbReference type="SAM" id="Phobius"/>
    </source>
</evidence>
<gene>
    <name evidence="3" type="ORF">FB463_002082</name>
    <name evidence="2" type="ORF">FFA01_05010</name>
</gene>
<sequence>MDDIDYERLRRAEAEVAALPAREPIEASPSSLEGTARGWLLAVAALLLCLVTAASETAWLGSDSPVVQMAAMSIVFLLPGSVILAILAGSLVGRVGRVLGVIGGVAMLPPVSFLVAWPVATAFG</sequence>
<name>A0A7W3JJ69_9MICO</name>
<keyword evidence="1" id="KW-1133">Transmembrane helix</keyword>
<accession>A0A7W3JJ69</accession>
<keyword evidence="1" id="KW-0812">Transmembrane</keyword>
<keyword evidence="4" id="KW-1185">Reference proteome</keyword>
<dbReference type="AlphaFoldDB" id="A0A7W3JJ69"/>
<reference evidence="2 4" key="1">
    <citation type="submission" date="2019-07" db="EMBL/GenBank/DDBJ databases">
        <title>Whole genome shotgun sequence of Frigoribacterium faeni NBRC 103066.</title>
        <authorList>
            <person name="Hosoyama A."/>
            <person name="Uohara A."/>
            <person name="Ohji S."/>
            <person name="Ichikawa N."/>
        </authorList>
    </citation>
    <scope>NUCLEOTIDE SEQUENCE [LARGE SCALE GENOMIC DNA]</scope>
    <source>
        <strain evidence="2 4">NBRC 103066</strain>
    </source>
</reference>
<evidence type="ECO:0000313" key="4">
    <source>
        <dbReference type="Proteomes" id="UP000321154"/>
    </source>
</evidence>
<keyword evidence="1" id="KW-0472">Membrane</keyword>
<protein>
    <submittedName>
        <fullName evidence="3">Uncharacterized protein</fullName>
    </submittedName>
</protein>
<dbReference type="EMBL" id="BJUV01000003">
    <property type="protein sequence ID" value="GEK82192.1"/>
    <property type="molecule type" value="Genomic_DNA"/>
</dbReference>
<organism evidence="3 5">
    <name type="scientific">Frigoribacterium faeni</name>
    <dbReference type="NCBI Taxonomy" id="145483"/>
    <lineage>
        <taxon>Bacteria</taxon>
        <taxon>Bacillati</taxon>
        <taxon>Actinomycetota</taxon>
        <taxon>Actinomycetes</taxon>
        <taxon>Micrococcales</taxon>
        <taxon>Microbacteriaceae</taxon>
        <taxon>Frigoribacterium</taxon>
    </lineage>
</organism>
<feature type="transmembrane region" description="Helical" evidence="1">
    <location>
        <begin position="99"/>
        <end position="120"/>
    </location>
</feature>
<evidence type="ECO:0000313" key="5">
    <source>
        <dbReference type="Proteomes" id="UP000522688"/>
    </source>
</evidence>
<feature type="transmembrane region" description="Helical" evidence="1">
    <location>
        <begin position="39"/>
        <end position="60"/>
    </location>
</feature>
<comment type="caution">
    <text evidence="3">The sequence shown here is derived from an EMBL/GenBank/DDBJ whole genome shotgun (WGS) entry which is preliminary data.</text>
</comment>
<evidence type="ECO:0000313" key="2">
    <source>
        <dbReference type="EMBL" id="GEK82192.1"/>
    </source>
</evidence>
<dbReference type="EMBL" id="JACGWW010000002">
    <property type="protein sequence ID" value="MBA8813833.1"/>
    <property type="molecule type" value="Genomic_DNA"/>
</dbReference>
<dbReference type="RefSeq" id="WP_146852639.1">
    <property type="nucleotide sequence ID" value="NZ_BAAAHR010000003.1"/>
</dbReference>